<evidence type="ECO:0000259" key="5">
    <source>
        <dbReference type="PROSITE" id="PS50931"/>
    </source>
</evidence>
<dbReference type="InterPro" id="IPR000847">
    <property type="entry name" value="LysR_HTH_N"/>
</dbReference>
<dbReference type="Gene3D" id="3.40.190.290">
    <property type="match status" value="1"/>
</dbReference>
<organism evidence="6 7">
    <name type="scientific">Anaerostipes hadrus</name>
    <dbReference type="NCBI Taxonomy" id="649756"/>
    <lineage>
        <taxon>Bacteria</taxon>
        <taxon>Bacillati</taxon>
        <taxon>Bacillota</taxon>
        <taxon>Clostridia</taxon>
        <taxon>Lachnospirales</taxon>
        <taxon>Lachnospiraceae</taxon>
        <taxon>Anaerostipes</taxon>
    </lineage>
</organism>
<dbReference type="PROSITE" id="PS50931">
    <property type="entry name" value="HTH_LYSR"/>
    <property type="match status" value="1"/>
</dbReference>
<dbReference type="GO" id="GO:0003700">
    <property type="term" value="F:DNA-binding transcription factor activity"/>
    <property type="evidence" value="ECO:0007669"/>
    <property type="project" value="InterPro"/>
</dbReference>
<dbReference type="Gene3D" id="1.10.10.10">
    <property type="entry name" value="Winged helix-like DNA-binding domain superfamily/Winged helix DNA-binding domain"/>
    <property type="match status" value="1"/>
</dbReference>
<keyword evidence="3" id="KW-0238">DNA-binding</keyword>
<feature type="domain" description="HTH lysR-type" evidence="5">
    <location>
        <begin position="1"/>
        <end position="58"/>
    </location>
</feature>
<name>A0AAQ3JKQ7_ANAHA</name>
<comment type="similarity">
    <text evidence="1">Belongs to the LysR transcriptional regulatory family.</text>
</comment>
<dbReference type="Proteomes" id="UP001243496">
    <property type="component" value="Chromosome"/>
</dbReference>
<evidence type="ECO:0000256" key="2">
    <source>
        <dbReference type="ARBA" id="ARBA00023015"/>
    </source>
</evidence>
<proteinExistence type="inferred from homology"/>
<reference evidence="6" key="1">
    <citation type="submission" date="2023-08" db="EMBL/GenBank/DDBJ databases">
        <title>Complete Genome Sequences of butyrate producing Anaerostipes hadrus strains BA1 and GIF7 isolated from the terminal ileum of a healthy lean male.</title>
        <authorList>
            <person name="Low A."/>
            <person name="Sheludchenko M."/>
            <person name="Cheng H.E."/>
            <person name="Koh X.Q."/>
            <person name="Lee J."/>
        </authorList>
    </citation>
    <scope>NUCLEOTIDE SEQUENCE</scope>
    <source>
        <strain evidence="6">BA1</strain>
    </source>
</reference>
<dbReference type="InterPro" id="IPR005119">
    <property type="entry name" value="LysR_subst-bd"/>
</dbReference>
<accession>A0AAQ3JKQ7</accession>
<dbReference type="GeneID" id="92740828"/>
<evidence type="ECO:0000313" key="6">
    <source>
        <dbReference type="EMBL" id="WMD17534.1"/>
    </source>
</evidence>
<dbReference type="GO" id="GO:0003677">
    <property type="term" value="F:DNA binding"/>
    <property type="evidence" value="ECO:0007669"/>
    <property type="project" value="UniProtKB-KW"/>
</dbReference>
<gene>
    <name evidence="6" type="ORF">RBI15_05450</name>
</gene>
<dbReference type="PANTHER" id="PTHR30346:SF0">
    <property type="entry name" value="HCA OPERON TRANSCRIPTIONAL ACTIVATOR HCAR"/>
    <property type="match status" value="1"/>
</dbReference>
<dbReference type="InterPro" id="IPR036388">
    <property type="entry name" value="WH-like_DNA-bd_sf"/>
</dbReference>
<dbReference type="EMBL" id="CP132968">
    <property type="protein sequence ID" value="WMD17534.1"/>
    <property type="molecule type" value="Genomic_DNA"/>
</dbReference>
<dbReference type="SUPFAM" id="SSF46785">
    <property type="entry name" value="Winged helix' DNA-binding domain"/>
    <property type="match status" value="1"/>
</dbReference>
<dbReference type="Pfam" id="PF00126">
    <property type="entry name" value="HTH_1"/>
    <property type="match status" value="1"/>
</dbReference>
<dbReference type="AlphaFoldDB" id="A0AAQ3JKQ7"/>
<dbReference type="SUPFAM" id="SSF53850">
    <property type="entry name" value="Periplasmic binding protein-like II"/>
    <property type="match status" value="1"/>
</dbReference>
<evidence type="ECO:0000313" key="7">
    <source>
        <dbReference type="Proteomes" id="UP001243496"/>
    </source>
</evidence>
<evidence type="ECO:0000256" key="1">
    <source>
        <dbReference type="ARBA" id="ARBA00009437"/>
    </source>
</evidence>
<dbReference type="GO" id="GO:0032993">
    <property type="term" value="C:protein-DNA complex"/>
    <property type="evidence" value="ECO:0007669"/>
    <property type="project" value="TreeGrafter"/>
</dbReference>
<dbReference type="CDD" id="cd05466">
    <property type="entry name" value="PBP2_LTTR_substrate"/>
    <property type="match status" value="1"/>
</dbReference>
<dbReference type="Pfam" id="PF03466">
    <property type="entry name" value="LysR_substrate"/>
    <property type="match status" value="1"/>
</dbReference>
<dbReference type="PANTHER" id="PTHR30346">
    <property type="entry name" value="TRANSCRIPTIONAL DUAL REGULATOR HCAR-RELATED"/>
    <property type="match status" value="1"/>
</dbReference>
<evidence type="ECO:0000256" key="3">
    <source>
        <dbReference type="ARBA" id="ARBA00023125"/>
    </source>
</evidence>
<dbReference type="InterPro" id="IPR036390">
    <property type="entry name" value="WH_DNA-bd_sf"/>
</dbReference>
<keyword evidence="2" id="KW-0805">Transcription regulation</keyword>
<protein>
    <submittedName>
        <fullName evidence="6">LysR family transcriptional regulator</fullName>
    </submittedName>
</protein>
<sequence>MDTKDLRCFRQVYEDRSINQAAKQLFITPQGLSRIITKLEGELQAPLFERTPTGMVPTESGHYFYEHSLEILYRLDDLKLQIKKMNQTEKTFHIGFSCGVLNIFPLEQFQKLSEQFPDIIFEWDEYENKETLHQLKKGSLDAAFMIGTTMQEGFVCETVYQGNMTALVYPEHPYYDRDEISMEDLKQQKLISLNEKYFIYHSLNQRCQDFGFSPDIVIHTMESSLIYRFCKEKMGIGIDADIHHDSKLLEPLHKILIKDAIPWKISFVYKETMKNEEIIRQLKNFAKVSTKC</sequence>
<keyword evidence="4" id="KW-0804">Transcription</keyword>
<evidence type="ECO:0000256" key="4">
    <source>
        <dbReference type="ARBA" id="ARBA00023163"/>
    </source>
</evidence>
<dbReference type="RefSeq" id="WP_306858035.1">
    <property type="nucleotide sequence ID" value="NZ_CP132968.1"/>
</dbReference>